<evidence type="ECO:0000313" key="2">
    <source>
        <dbReference type="EMBL" id="MEF3366664.1"/>
    </source>
</evidence>
<keyword evidence="3" id="KW-1185">Reference proteome</keyword>
<dbReference type="RefSeq" id="WP_332081683.1">
    <property type="nucleotide sequence ID" value="NZ_JAZHYN010000021.1"/>
</dbReference>
<dbReference type="InterPro" id="IPR022061">
    <property type="entry name" value="DUF3617"/>
</dbReference>
<protein>
    <submittedName>
        <fullName evidence="2">DUF3617 family protein</fullName>
    </submittedName>
</protein>
<comment type="caution">
    <text evidence="2">The sequence shown here is derived from an EMBL/GenBank/DDBJ whole genome shotgun (WGS) entry which is preliminary data.</text>
</comment>
<dbReference type="Proteomes" id="UP001350748">
    <property type="component" value="Unassembled WGS sequence"/>
</dbReference>
<accession>A0ABU7XGZ1</accession>
<gene>
    <name evidence="2" type="ORF">V3H18_08975</name>
</gene>
<evidence type="ECO:0000256" key="1">
    <source>
        <dbReference type="SAM" id="SignalP"/>
    </source>
</evidence>
<feature type="signal peptide" evidence="1">
    <location>
        <begin position="1"/>
        <end position="22"/>
    </location>
</feature>
<name>A0ABU7XGZ1_9HYPH</name>
<proteinExistence type="predicted"/>
<dbReference type="Pfam" id="PF12276">
    <property type="entry name" value="DUF3617"/>
    <property type="match status" value="1"/>
</dbReference>
<evidence type="ECO:0000313" key="3">
    <source>
        <dbReference type="Proteomes" id="UP001350748"/>
    </source>
</evidence>
<reference evidence="2 3" key="1">
    <citation type="submission" date="2024-02" db="EMBL/GenBank/DDBJ databases">
        <authorList>
            <person name="Grouzdev D."/>
        </authorList>
    </citation>
    <scope>NUCLEOTIDE SEQUENCE [LARGE SCALE GENOMIC DNA]</scope>
    <source>
        <strain evidence="2 3">9N</strain>
    </source>
</reference>
<keyword evidence="1" id="KW-0732">Signal</keyword>
<sequence>MRARGILSLSIAFLLSPAVAGAAAEPPRRKPGLWEIHTEMNGKPSPVGAIQNCIDEKTDNLLKEGATDLQSMCEETSWSKEGDSYAIKSVCKIGKSVATTQGKFTGSFDSAYRGDMHMTYEPPLHGMSKSDITLTATWLGPCKQGQKPGDIVMPNMPSIPGLPKTINMEDIMKLRDQMKRMQSR</sequence>
<dbReference type="EMBL" id="JAZHYN010000021">
    <property type="protein sequence ID" value="MEF3366664.1"/>
    <property type="molecule type" value="Genomic_DNA"/>
</dbReference>
<feature type="chain" id="PRO_5047496058" evidence="1">
    <location>
        <begin position="23"/>
        <end position="184"/>
    </location>
</feature>
<organism evidence="2 3">
    <name type="scientific">Methylocystis borbori</name>
    <dbReference type="NCBI Taxonomy" id="3118750"/>
    <lineage>
        <taxon>Bacteria</taxon>
        <taxon>Pseudomonadati</taxon>
        <taxon>Pseudomonadota</taxon>
        <taxon>Alphaproteobacteria</taxon>
        <taxon>Hyphomicrobiales</taxon>
        <taxon>Methylocystaceae</taxon>
        <taxon>Methylocystis</taxon>
    </lineage>
</organism>